<proteinExistence type="predicted"/>
<sequence length="159" mass="17815">KPSTPSFTWKSSRDSNEGSIGFDETSQPMEVAPAQRSGSHRLSSDQGRHPNTAAAALQPRCAPPLQNVLVPYLKRPMKDKQFETTEGIQATCTSAPKAILKNGFHDAFNAWKSRWQPCIDAERAYFESFQKIIAIYSIPFLKSTQTYYFPNKPCMLPSV</sequence>
<reference evidence="2" key="1">
    <citation type="submission" date="2015-06" db="EMBL/GenBank/DDBJ databases">
        <authorList>
            <person name="Hoefler B.C."/>
            <person name="Straight P.D."/>
        </authorList>
    </citation>
    <scope>NUCLEOTIDE SEQUENCE</scope>
</reference>
<dbReference type="GO" id="GO:0003676">
    <property type="term" value="F:nucleic acid binding"/>
    <property type="evidence" value="ECO:0007669"/>
    <property type="project" value="InterPro"/>
</dbReference>
<dbReference type="Gene3D" id="3.30.420.10">
    <property type="entry name" value="Ribonuclease H-like superfamily/Ribonuclease H"/>
    <property type="match status" value="1"/>
</dbReference>
<gene>
    <name evidence="2" type="ORF">c4_g6_i2</name>
</gene>
<dbReference type="EMBL" id="GDHF01033835">
    <property type="protein sequence ID" value="JAI18479.1"/>
    <property type="molecule type" value="Transcribed_RNA"/>
</dbReference>
<evidence type="ECO:0000256" key="1">
    <source>
        <dbReference type="SAM" id="MobiDB-lite"/>
    </source>
</evidence>
<name>A0A0K8TVG6_BACLA</name>
<protein>
    <submittedName>
        <fullName evidence="2">Uncharacterized protein</fullName>
    </submittedName>
</protein>
<accession>A0A0K8TVG6</accession>
<feature type="compositionally biased region" description="Polar residues" evidence="1">
    <location>
        <begin position="1"/>
        <end position="10"/>
    </location>
</feature>
<dbReference type="InterPro" id="IPR036397">
    <property type="entry name" value="RNaseH_sf"/>
</dbReference>
<feature type="non-terminal residue" evidence="2">
    <location>
        <position position="1"/>
    </location>
</feature>
<organism evidence="2">
    <name type="scientific">Bactrocera latifrons</name>
    <name type="common">Malaysian fruit fly</name>
    <name type="synonym">Chaetodacus latifrons</name>
    <dbReference type="NCBI Taxonomy" id="174628"/>
    <lineage>
        <taxon>Eukaryota</taxon>
        <taxon>Metazoa</taxon>
        <taxon>Ecdysozoa</taxon>
        <taxon>Arthropoda</taxon>
        <taxon>Hexapoda</taxon>
        <taxon>Insecta</taxon>
        <taxon>Pterygota</taxon>
        <taxon>Neoptera</taxon>
        <taxon>Endopterygota</taxon>
        <taxon>Diptera</taxon>
        <taxon>Brachycera</taxon>
        <taxon>Muscomorpha</taxon>
        <taxon>Tephritoidea</taxon>
        <taxon>Tephritidae</taxon>
        <taxon>Bactrocera</taxon>
        <taxon>Bactrocera</taxon>
    </lineage>
</organism>
<feature type="region of interest" description="Disordered" evidence="1">
    <location>
        <begin position="1"/>
        <end position="57"/>
    </location>
</feature>
<dbReference type="AlphaFoldDB" id="A0A0K8TVG6"/>
<evidence type="ECO:0000313" key="2">
    <source>
        <dbReference type="EMBL" id="JAI18479.1"/>
    </source>
</evidence>